<dbReference type="Proteomes" id="UP000027100">
    <property type="component" value="Unassembled WGS sequence"/>
</dbReference>
<evidence type="ECO:0000256" key="8">
    <source>
        <dbReference type="ARBA" id="ARBA00023204"/>
    </source>
</evidence>
<keyword evidence="10" id="KW-0255">Endonuclease</keyword>
<comment type="caution">
    <text evidence="10">The sequence shown here is derived from an EMBL/GenBank/DDBJ whole genome shotgun (WGS) entry which is preliminary data.</text>
</comment>
<keyword evidence="3" id="KW-0540">Nuclease</keyword>
<evidence type="ECO:0000256" key="7">
    <source>
        <dbReference type="ARBA" id="ARBA00022842"/>
    </source>
</evidence>
<gene>
    <name evidence="10" type="ORF">HPO_10327</name>
</gene>
<dbReference type="InterPro" id="IPR005135">
    <property type="entry name" value="Endo/exonuclease/phosphatase"/>
</dbReference>
<dbReference type="GO" id="GO:0004527">
    <property type="term" value="F:exonuclease activity"/>
    <property type="evidence" value="ECO:0007669"/>
    <property type="project" value="UniProtKB-KW"/>
</dbReference>
<dbReference type="InterPro" id="IPR036691">
    <property type="entry name" value="Endo/exonu/phosph_ase_sf"/>
</dbReference>
<evidence type="ECO:0000259" key="9">
    <source>
        <dbReference type="Pfam" id="PF03372"/>
    </source>
</evidence>
<dbReference type="PANTHER" id="PTHR15822">
    <property type="entry name" value="TRAF AND TNF RECEPTOR-ASSOCIATED PROTEIN"/>
    <property type="match status" value="1"/>
</dbReference>
<keyword evidence="11" id="KW-1185">Reference proteome</keyword>
<dbReference type="RefSeq" id="WP_035598108.1">
    <property type="nucleotide sequence ID" value="NZ_ARYM01000011.1"/>
</dbReference>
<evidence type="ECO:0000256" key="2">
    <source>
        <dbReference type="ARBA" id="ARBA00001946"/>
    </source>
</evidence>
<feature type="domain" description="Endonuclease/exonuclease/phosphatase" evidence="9">
    <location>
        <begin position="87"/>
        <end position="325"/>
    </location>
</feature>
<keyword evidence="10" id="KW-0269">Exonuclease</keyword>
<keyword evidence="4" id="KW-0479">Metal-binding</keyword>
<accession>A0A062V808</accession>
<organism evidence="10 11">
    <name type="scientific">Hyphomonas polymorpha PS728</name>
    <dbReference type="NCBI Taxonomy" id="1280954"/>
    <lineage>
        <taxon>Bacteria</taxon>
        <taxon>Pseudomonadati</taxon>
        <taxon>Pseudomonadota</taxon>
        <taxon>Alphaproteobacteria</taxon>
        <taxon>Hyphomonadales</taxon>
        <taxon>Hyphomonadaceae</taxon>
        <taxon>Hyphomonas</taxon>
    </lineage>
</organism>
<evidence type="ECO:0000256" key="1">
    <source>
        <dbReference type="ARBA" id="ARBA00001936"/>
    </source>
</evidence>
<evidence type="ECO:0000256" key="6">
    <source>
        <dbReference type="ARBA" id="ARBA00022801"/>
    </source>
</evidence>
<evidence type="ECO:0000256" key="3">
    <source>
        <dbReference type="ARBA" id="ARBA00022722"/>
    </source>
</evidence>
<dbReference type="GO" id="GO:0004519">
    <property type="term" value="F:endonuclease activity"/>
    <property type="evidence" value="ECO:0007669"/>
    <property type="project" value="UniProtKB-KW"/>
</dbReference>
<evidence type="ECO:0000313" key="10">
    <source>
        <dbReference type="EMBL" id="KCZ98293.1"/>
    </source>
</evidence>
<keyword evidence="5" id="KW-0227">DNA damage</keyword>
<keyword evidence="6" id="KW-0378">Hydrolase</keyword>
<dbReference type="eggNOG" id="COG3568">
    <property type="taxonomic scope" value="Bacteria"/>
</dbReference>
<dbReference type="STRING" id="1280954.HPO_10327"/>
<evidence type="ECO:0000256" key="5">
    <source>
        <dbReference type="ARBA" id="ARBA00022763"/>
    </source>
</evidence>
<comment type="cofactor">
    <cofactor evidence="2">
        <name>Mg(2+)</name>
        <dbReference type="ChEBI" id="CHEBI:18420"/>
    </cofactor>
</comment>
<dbReference type="GO" id="GO:0003697">
    <property type="term" value="F:single-stranded DNA binding"/>
    <property type="evidence" value="ECO:0007669"/>
    <property type="project" value="TreeGrafter"/>
</dbReference>
<keyword evidence="7" id="KW-0460">Magnesium</keyword>
<proteinExistence type="predicted"/>
<keyword evidence="8" id="KW-0234">DNA repair</keyword>
<reference evidence="10 11" key="1">
    <citation type="journal article" date="2014" name="Antonie Van Leeuwenhoek">
        <title>Hyphomonas beringensis sp. nov. and Hyphomonas chukchiensis sp. nov., isolated from surface seawater of the Bering Sea and Chukchi Sea.</title>
        <authorList>
            <person name="Li C."/>
            <person name="Lai Q."/>
            <person name="Li G."/>
            <person name="Dong C."/>
            <person name="Wang J."/>
            <person name="Liao Y."/>
            <person name="Shao Z."/>
        </authorList>
    </citation>
    <scope>NUCLEOTIDE SEQUENCE [LARGE SCALE GENOMIC DNA]</scope>
    <source>
        <strain evidence="10 11">PS728</strain>
    </source>
</reference>
<dbReference type="OrthoDB" id="7616949at2"/>
<dbReference type="InterPro" id="IPR051547">
    <property type="entry name" value="TDP2-like"/>
</dbReference>
<evidence type="ECO:0000256" key="4">
    <source>
        <dbReference type="ARBA" id="ARBA00022723"/>
    </source>
</evidence>
<comment type="cofactor">
    <cofactor evidence="1">
        <name>Mn(2+)</name>
        <dbReference type="ChEBI" id="CHEBI:29035"/>
    </cofactor>
</comment>
<sequence length="355" mass="39335">MWLRRILVYVSLLVMLAALYAGAAIFVTLTDEGIPERREAAPSALPAAQAPMKLMIWNIGYSGLGEESDFQMDGGEMLRPPGRKAVEKNLAGIQTVLQEEAPDILLMQELAAPGFLNHTVDVLGGVKAALPGYGMVFSSDIRTRLFPGPLSMRHGLGTFLKVAAEETELVRLSEEPEPIMGFIQRRYHLQVTELEVSGQPWVIINVHLSAFDEGANTRMRQLREVLDLAQSYYQRGAAVVIGGDWNMRLAQTDFAYQSAEEALFWVHDFPQETLRRGWQILIDPAVPTTRTNEQPYTAGVNYTTIIDGFVASPNVAVDEVRGIDLGFRFTDHQPVVALLRRTDGPVPEDSSPPMD</sequence>
<dbReference type="PANTHER" id="PTHR15822:SF4">
    <property type="entry name" value="TYROSYL-DNA PHOSPHODIESTERASE 2"/>
    <property type="match status" value="1"/>
</dbReference>
<dbReference type="GO" id="GO:0070260">
    <property type="term" value="F:5'-tyrosyl-DNA phosphodiesterase activity"/>
    <property type="evidence" value="ECO:0007669"/>
    <property type="project" value="TreeGrafter"/>
</dbReference>
<name>A0A062V808_9PROT</name>
<dbReference type="PATRIC" id="fig|1280954.3.peg.2090"/>
<evidence type="ECO:0000313" key="11">
    <source>
        <dbReference type="Proteomes" id="UP000027100"/>
    </source>
</evidence>
<dbReference type="EMBL" id="ARYM01000011">
    <property type="protein sequence ID" value="KCZ98293.1"/>
    <property type="molecule type" value="Genomic_DNA"/>
</dbReference>
<dbReference type="GO" id="GO:0005737">
    <property type="term" value="C:cytoplasm"/>
    <property type="evidence" value="ECO:0007669"/>
    <property type="project" value="TreeGrafter"/>
</dbReference>
<dbReference type="GO" id="GO:0006302">
    <property type="term" value="P:double-strand break repair"/>
    <property type="evidence" value="ECO:0007669"/>
    <property type="project" value="TreeGrafter"/>
</dbReference>
<protein>
    <submittedName>
        <fullName evidence="10">Endonuclease/exonuclease/phosphatase family protein</fullName>
    </submittedName>
</protein>
<dbReference type="Pfam" id="PF03372">
    <property type="entry name" value="Exo_endo_phos"/>
    <property type="match status" value="1"/>
</dbReference>
<dbReference type="GO" id="GO:0046872">
    <property type="term" value="F:metal ion binding"/>
    <property type="evidence" value="ECO:0007669"/>
    <property type="project" value="UniProtKB-KW"/>
</dbReference>
<dbReference type="AlphaFoldDB" id="A0A062V808"/>
<dbReference type="SUPFAM" id="SSF56219">
    <property type="entry name" value="DNase I-like"/>
    <property type="match status" value="1"/>
</dbReference>
<dbReference type="Gene3D" id="3.60.10.10">
    <property type="entry name" value="Endonuclease/exonuclease/phosphatase"/>
    <property type="match status" value="1"/>
</dbReference>